<name>D1VSS1_9FIRM</name>
<dbReference type="Proteomes" id="UP000005711">
    <property type="component" value="Unassembled WGS sequence"/>
</dbReference>
<dbReference type="AlphaFoldDB" id="D1VSS1"/>
<evidence type="ECO:0000313" key="1">
    <source>
        <dbReference type="EMBL" id="EFA90398.1"/>
    </source>
</evidence>
<dbReference type="eggNOG" id="ENOG502Z8TJ">
    <property type="taxonomic scope" value="Bacteria"/>
</dbReference>
<dbReference type="EMBL" id="ADDO01000023">
    <property type="protein sequence ID" value="EFA90398.1"/>
    <property type="molecule type" value="Genomic_DNA"/>
</dbReference>
<organism evidence="1 2">
    <name type="scientific">Peptoniphilus lacrimalis 315-B</name>
    <dbReference type="NCBI Taxonomy" id="596330"/>
    <lineage>
        <taxon>Bacteria</taxon>
        <taxon>Bacillati</taxon>
        <taxon>Bacillota</taxon>
        <taxon>Tissierellia</taxon>
        <taxon>Tissierellales</taxon>
        <taxon>Peptoniphilaceae</taxon>
        <taxon>Peptoniphilus</taxon>
    </lineage>
</organism>
<sequence length="278" mass="30869">MAIDLAAQYLPYVDEQLTNESKISLITNKDFEFTGAKTVKIYKINTSKMNDYDRNGEGKYQGSRYGAIANLGGSTEEFTLSQDRSFTFAIDKLDKDETKGSLESASALARQNREVIIPEVDKYTIEKIIAGAGTKAEKKLTATNIYDEILNANTVLDNNLVPDGNRYLLVTPDVYLLIKKNKDFILSTDVGQEMRVKGVIASIDGLTVIKVPKIVVPEDFGFLLVHPCATVAPVKLQDYKVHQDPPGINGNLVEGRFCYDAFVLDNKKMAIYYNKMGA</sequence>
<protein>
    <submittedName>
        <fullName evidence="1">Uncharacterized protein</fullName>
    </submittedName>
</protein>
<accession>D1VSS1</accession>
<keyword evidence="2" id="KW-1185">Reference proteome</keyword>
<gene>
    <name evidence="1" type="ORF">HMPREF0628_1075</name>
</gene>
<reference evidence="1 2" key="1">
    <citation type="submission" date="2009-12" db="EMBL/GenBank/DDBJ databases">
        <title>Genome Sequence of Peptoniphilus lacrimalis 315-B.</title>
        <authorList>
            <person name="Durkin A.S."/>
            <person name="Madupu R."/>
            <person name="Torralba M."/>
            <person name="Methe B."/>
            <person name="Sutton G."/>
            <person name="Strausberg R.L."/>
            <person name="Nelson K.E."/>
        </authorList>
    </citation>
    <scope>NUCLEOTIDE SEQUENCE [LARGE SCALE GENOMIC DNA]</scope>
    <source>
        <strain evidence="1 2">315-B</strain>
    </source>
</reference>
<comment type="caution">
    <text evidence="1">The sequence shown here is derived from an EMBL/GenBank/DDBJ whole genome shotgun (WGS) entry which is preliminary data.</text>
</comment>
<evidence type="ECO:0000313" key="2">
    <source>
        <dbReference type="Proteomes" id="UP000005711"/>
    </source>
</evidence>
<dbReference type="RefSeq" id="WP_004824196.1">
    <property type="nucleotide sequence ID" value="NZ_ADDO01000023.1"/>
</dbReference>
<proteinExistence type="predicted"/>